<dbReference type="OrthoDB" id="412018at2759"/>
<dbReference type="InterPro" id="IPR036526">
    <property type="entry name" value="C-N_Hydrolase_sf"/>
</dbReference>
<name>A0A2N5T427_9BASI</name>
<comment type="caution">
    <text evidence="3">The sequence shown here is derived from an EMBL/GenBank/DDBJ whole genome shotgun (WGS) entry which is preliminary data.</text>
</comment>
<dbReference type="InterPro" id="IPR003010">
    <property type="entry name" value="C-N_Hydrolase"/>
</dbReference>
<evidence type="ECO:0000256" key="1">
    <source>
        <dbReference type="ARBA" id="ARBA00022801"/>
    </source>
</evidence>
<evidence type="ECO:0000313" key="3">
    <source>
        <dbReference type="EMBL" id="PLW20247.1"/>
    </source>
</evidence>
<reference evidence="3 4" key="1">
    <citation type="submission" date="2017-11" db="EMBL/GenBank/DDBJ databases">
        <title>De novo assembly and phasing of dikaryotic genomes from two isolates of Puccinia coronata f. sp. avenae, the causal agent of oat crown rust.</title>
        <authorList>
            <person name="Miller M.E."/>
            <person name="Zhang Y."/>
            <person name="Omidvar V."/>
            <person name="Sperschneider J."/>
            <person name="Schwessinger B."/>
            <person name="Raley C."/>
            <person name="Palmer J.M."/>
            <person name="Garnica D."/>
            <person name="Upadhyaya N."/>
            <person name="Rathjen J."/>
            <person name="Taylor J.M."/>
            <person name="Park R.F."/>
            <person name="Dodds P.N."/>
            <person name="Hirsch C.D."/>
            <person name="Kianian S.F."/>
            <person name="Figueroa M."/>
        </authorList>
    </citation>
    <scope>NUCLEOTIDE SEQUENCE [LARGE SCALE GENOMIC DNA]</scope>
    <source>
        <strain evidence="3">12NC29</strain>
    </source>
</reference>
<dbReference type="CDD" id="cd07197">
    <property type="entry name" value="nitrilase"/>
    <property type="match status" value="1"/>
</dbReference>
<dbReference type="AlphaFoldDB" id="A0A2N5T427"/>
<evidence type="ECO:0000259" key="2">
    <source>
        <dbReference type="PROSITE" id="PS50263"/>
    </source>
</evidence>
<protein>
    <recommendedName>
        <fullName evidence="2">CN hydrolase domain-containing protein</fullName>
    </recommendedName>
</protein>
<accession>A0A2N5T427</accession>
<dbReference type="InterPro" id="IPR050345">
    <property type="entry name" value="Aliph_Amidase/BUP"/>
</dbReference>
<dbReference type="PANTHER" id="PTHR43674:SF16">
    <property type="entry name" value="CARBON-NITROGEN FAMILY, PUTATIVE (AFU_ORTHOLOGUE AFUA_5G02350)-RELATED"/>
    <property type="match status" value="1"/>
</dbReference>
<keyword evidence="1" id="KW-0378">Hydrolase</keyword>
<gene>
    <name evidence="3" type="ORF">PCANC_07421</name>
</gene>
<dbReference type="Gene3D" id="3.60.110.10">
    <property type="entry name" value="Carbon-nitrogen hydrolase"/>
    <property type="match status" value="1"/>
</dbReference>
<dbReference type="GO" id="GO:0016811">
    <property type="term" value="F:hydrolase activity, acting on carbon-nitrogen (but not peptide) bonds, in linear amides"/>
    <property type="evidence" value="ECO:0007669"/>
    <property type="project" value="TreeGrafter"/>
</dbReference>
<evidence type="ECO:0000313" key="4">
    <source>
        <dbReference type="Proteomes" id="UP000235388"/>
    </source>
</evidence>
<dbReference type="Pfam" id="PF00795">
    <property type="entry name" value="CN_hydrolase"/>
    <property type="match status" value="1"/>
</dbReference>
<dbReference type="SUPFAM" id="SSF56317">
    <property type="entry name" value="Carbon-nitrogen hydrolase"/>
    <property type="match status" value="1"/>
</dbReference>
<feature type="domain" description="CN hydrolase" evidence="2">
    <location>
        <begin position="29"/>
        <end position="283"/>
    </location>
</feature>
<dbReference type="Proteomes" id="UP000235388">
    <property type="component" value="Unassembled WGS sequence"/>
</dbReference>
<dbReference type="STRING" id="200324.A0A2N5T427"/>
<dbReference type="PANTHER" id="PTHR43674">
    <property type="entry name" value="NITRILASE C965.09-RELATED"/>
    <property type="match status" value="1"/>
</dbReference>
<keyword evidence="4" id="KW-1185">Reference proteome</keyword>
<organism evidence="3 4">
    <name type="scientific">Puccinia coronata f. sp. avenae</name>
    <dbReference type="NCBI Taxonomy" id="200324"/>
    <lineage>
        <taxon>Eukaryota</taxon>
        <taxon>Fungi</taxon>
        <taxon>Dikarya</taxon>
        <taxon>Basidiomycota</taxon>
        <taxon>Pucciniomycotina</taxon>
        <taxon>Pucciniomycetes</taxon>
        <taxon>Pucciniales</taxon>
        <taxon>Pucciniaceae</taxon>
        <taxon>Puccinia</taxon>
    </lineage>
</organism>
<dbReference type="EMBL" id="PGCJ01000800">
    <property type="protein sequence ID" value="PLW20247.1"/>
    <property type="molecule type" value="Genomic_DNA"/>
</dbReference>
<dbReference type="PROSITE" id="PS50263">
    <property type="entry name" value="CN_HYDROLASE"/>
    <property type="match status" value="1"/>
</dbReference>
<sequence length="304" mass="34636">MAQMKKAMIIRVALCQFNSHQPQTTTTTTTTITTTINTFLQEHETKNLEKAREFIAQAAKQRANLIIFPEYFITGIIENHLHLASKESKWVQEFQRLAIEHQIDIIPGTIVEEVQVEENQSDLFNSAYYIDKSGQILGKYNKKNLWHAEKYLTSCRKPHQVFNALGGLKIGMLICWDLAWPEAFRELMKQEADLIIVPSYWTLDVPESKMVTHDPSGTHEANLIDGLVVSRALESEACVIFVNCGGKKEDGFLGRSSVSMPLKGHILKCAEADEQLQIVDLDLSVLHDAREVYKIREEYHSKSF</sequence>
<proteinExistence type="predicted"/>